<name>A0AAD6EBS2_9EURO</name>
<reference evidence="1" key="2">
    <citation type="submission" date="2023-01" db="EMBL/GenBank/DDBJ databases">
        <authorList>
            <person name="Petersen C."/>
        </authorList>
    </citation>
    <scope>NUCLEOTIDE SEQUENCE</scope>
    <source>
        <strain evidence="1">IBT 12815</strain>
    </source>
</reference>
<evidence type="ECO:0000313" key="1">
    <source>
        <dbReference type="EMBL" id="KAJ5608086.1"/>
    </source>
</evidence>
<dbReference type="EMBL" id="JAQJAE010000002">
    <property type="protein sequence ID" value="KAJ5608086.1"/>
    <property type="molecule type" value="Genomic_DNA"/>
</dbReference>
<reference evidence="1" key="1">
    <citation type="journal article" date="2023" name="IMA Fungus">
        <title>Comparative genomic study of the Penicillium genus elucidates a diverse pangenome and 15 lateral gene transfer events.</title>
        <authorList>
            <person name="Petersen C."/>
            <person name="Sorensen T."/>
            <person name="Nielsen M.R."/>
            <person name="Sondergaard T.E."/>
            <person name="Sorensen J.L."/>
            <person name="Fitzpatrick D.A."/>
            <person name="Frisvad J.C."/>
            <person name="Nielsen K.L."/>
        </authorList>
    </citation>
    <scope>NUCLEOTIDE SEQUENCE</scope>
    <source>
        <strain evidence="1">IBT 12815</strain>
    </source>
</reference>
<evidence type="ECO:0000313" key="2">
    <source>
        <dbReference type="Proteomes" id="UP001213799"/>
    </source>
</evidence>
<organism evidence="1 2">
    <name type="scientific">Penicillium hordei</name>
    <dbReference type="NCBI Taxonomy" id="40994"/>
    <lineage>
        <taxon>Eukaryota</taxon>
        <taxon>Fungi</taxon>
        <taxon>Dikarya</taxon>
        <taxon>Ascomycota</taxon>
        <taxon>Pezizomycotina</taxon>
        <taxon>Eurotiomycetes</taxon>
        <taxon>Eurotiomycetidae</taxon>
        <taxon>Eurotiales</taxon>
        <taxon>Aspergillaceae</taxon>
        <taxon>Penicillium</taxon>
    </lineage>
</organism>
<dbReference type="Proteomes" id="UP001213799">
    <property type="component" value="Unassembled WGS sequence"/>
</dbReference>
<dbReference type="AlphaFoldDB" id="A0AAD6EBS2"/>
<keyword evidence="2" id="KW-1185">Reference proteome</keyword>
<gene>
    <name evidence="1" type="ORF">N7537_004705</name>
</gene>
<protein>
    <submittedName>
        <fullName evidence="1">Uncharacterized protein</fullName>
    </submittedName>
</protein>
<proteinExistence type="predicted"/>
<dbReference type="RefSeq" id="XP_056755510.1">
    <property type="nucleotide sequence ID" value="XM_056895762.1"/>
</dbReference>
<accession>A0AAD6EBS2</accession>
<sequence length="166" mass="18964">MEEGQVHLLRVCPGGPEGDGTLSDILSDRRMSDEEVRGVASSYSHMSRFVFPTRLGWVKSNGVCLYAIDDHKPYEYELRQVPENVRDWEETATALACGVLVNGVVYDPNQMLKIRQRLGEDRHREINLRFRTWGSSVNGLWIGGTAEFETEKRETGKTKNWETDTE</sequence>
<dbReference type="GeneID" id="81586004"/>
<comment type="caution">
    <text evidence="1">The sequence shown here is derived from an EMBL/GenBank/DDBJ whole genome shotgun (WGS) entry which is preliminary data.</text>
</comment>